<name>F3KJ93_9ARCH</name>
<proteinExistence type="predicted"/>
<dbReference type="STRING" id="886738.Nlim_0551"/>
<reference evidence="1" key="1">
    <citation type="journal article" date="2011" name="PLoS ONE">
        <title>Genome of a low-salinity ammonia-oxidizing archaeon determined by single-cell and metagenomic analysis.</title>
        <authorList>
            <person name="Blainey P.C."/>
            <person name="Mosier A.C."/>
            <person name="Potanina A."/>
            <person name="Francis C.A."/>
            <person name="Quake S.R."/>
        </authorList>
    </citation>
    <scope>NUCLEOTIDE SEQUENCE [LARGE SCALE GENOMIC DNA]</scope>
    <source>
        <strain evidence="1">SFB1</strain>
    </source>
</reference>
<gene>
    <name evidence="1" type="ORF">Nlim_0551</name>
</gene>
<sequence>MKKLDNLLLNCSSCNLKAIFDLIDSIECDWGEHVVIQCTNCEELFSIDHKCPAFSSIMELIKFNKDLMTKQEILDYGSLSHPC</sequence>
<dbReference type="HOGENOM" id="CLU_2519588_0_0_2"/>
<comment type="caution">
    <text evidence="1">The sequence shown here is derived from an EMBL/GenBank/DDBJ whole genome shotgun (WGS) entry which is preliminary data.</text>
</comment>
<organism evidence="1">
    <name type="scientific">Candidatus Nitrosarchaeum limnium SFB1</name>
    <dbReference type="NCBI Taxonomy" id="886738"/>
    <lineage>
        <taxon>Archaea</taxon>
        <taxon>Nitrososphaerota</taxon>
        <taxon>Nitrososphaeria</taxon>
        <taxon>Nitrosopumilales</taxon>
        <taxon>Nitrosopumilaceae</taxon>
        <taxon>Nitrosarchaeum</taxon>
    </lineage>
</organism>
<accession>F3KJ93</accession>
<dbReference type="AlphaFoldDB" id="F3KJ93"/>
<protein>
    <submittedName>
        <fullName evidence="1">Uncharacterized protein</fullName>
    </submittedName>
</protein>
<evidence type="ECO:0000313" key="1">
    <source>
        <dbReference type="EMBL" id="EGG42370.1"/>
    </source>
</evidence>
<dbReference type="EMBL" id="AEGP01000029">
    <property type="protein sequence ID" value="EGG42370.1"/>
    <property type="molecule type" value="Genomic_DNA"/>
</dbReference>
<dbReference type="Proteomes" id="UP000004348">
    <property type="component" value="Chromosome"/>
</dbReference>